<proteinExistence type="predicted"/>
<dbReference type="Gene3D" id="2.40.260.10">
    <property type="entry name" value="Sortase"/>
    <property type="match status" value="1"/>
</dbReference>
<gene>
    <name evidence="2" type="ORF">AU252_16140</name>
</gene>
<reference evidence="2 3" key="1">
    <citation type="submission" date="2015-12" db="EMBL/GenBank/DDBJ databases">
        <authorList>
            <person name="Shamseldin A."/>
            <person name="Moawad H."/>
            <person name="Abd El-Rahim W.M."/>
            <person name="Sadowsky M.J."/>
        </authorList>
    </citation>
    <scope>NUCLEOTIDE SEQUENCE [LARGE SCALE GENOMIC DNA]</scope>
    <source>
        <strain evidence="2 3">Ar51</strain>
    </source>
</reference>
<dbReference type="Pfam" id="PF04203">
    <property type="entry name" value="Sortase"/>
    <property type="match status" value="1"/>
</dbReference>
<dbReference type="InterPro" id="IPR023365">
    <property type="entry name" value="Sortase_dom-sf"/>
</dbReference>
<evidence type="ECO:0000313" key="3">
    <source>
        <dbReference type="Proteomes" id="UP000065151"/>
    </source>
</evidence>
<evidence type="ECO:0008006" key="4">
    <source>
        <dbReference type="Google" id="ProtNLM"/>
    </source>
</evidence>
<dbReference type="SUPFAM" id="SSF63817">
    <property type="entry name" value="Sortase"/>
    <property type="match status" value="1"/>
</dbReference>
<evidence type="ECO:0000313" key="2">
    <source>
        <dbReference type="EMBL" id="ALV42487.1"/>
    </source>
</evidence>
<organism evidence="2">
    <name type="scientific">Pseudarthrobacter sulfonivorans</name>
    <dbReference type="NCBI Taxonomy" id="121292"/>
    <lineage>
        <taxon>Bacteria</taxon>
        <taxon>Bacillati</taxon>
        <taxon>Actinomycetota</taxon>
        <taxon>Actinomycetes</taxon>
        <taxon>Micrococcales</taxon>
        <taxon>Micrococcaceae</taxon>
        <taxon>Pseudarthrobacter</taxon>
    </lineage>
</organism>
<evidence type="ECO:0000256" key="1">
    <source>
        <dbReference type="ARBA" id="ARBA00022801"/>
    </source>
</evidence>
<protein>
    <recommendedName>
        <fullName evidence="4">Sortase</fullName>
    </recommendedName>
</protein>
<dbReference type="STRING" id="121292.AU252_16140"/>
<dbReference type="RefSeq" id="WP_058931604.1">
    <property type="nucleotide sequence ID" value="NZ_CP013747.1"/>
</dbReference>
<dbReference type="GO" id="GO:0016787">
    <property type="term" value="F:hydrolase activity"/>
    <property type="evidence" value="ECO:0007669"/>
    <property type="project" value="UniProtKB-KW"/>
</dbReference>
<sequence length="245" mass="25454">MRRAPTSAARRRRRFRNLAAVGLTGLGLSVVLVYGIPLLTGAQPLLAVPGQATESAPRLPDSAATTAGGGAPLVVETPAEAEALAGRELARTPAGPGQPVRVQLPRLGMDIPVLPMDLPADRRVNPPSNGFAYWISDYGPAGSAATNTTYLAAHSWNLGYSAFNGLMDIQAGTGRAQPGDAVLVTTPEGVTRYTVTGAAGYAKTSLGQRDDLWAAVPGRLVLVTCFQLNDAGATENYVVYAEQTG</sequence>
<dbReference type="AlphaFoldDB" id="A0A0U3FU84"/>
<dbReference type="Proteomes" id="UP000065151">
    <property type="component" value="Chromosome"/>
</dbReference>
<dbReference type="EMBL" id="CP013747">
    <property type="protein sequence ID" value="ALV42487.1"/>
    <property type="molecule type" value="Genomic_DNA"/>
</dbReference>
<dbReference type="InterPro" id="IPR005754">
    <property type="entry name" value="Sortase"/>
</dbReference>
<accession>A0A0U3FU84</accession>
<dbReference type="CDD" id="cd05829">
    <property type="entry name" value="Sortase_F"/>
    <property type="match status" value="1"/>
</dbReference>
<name>A0A0U3FU84_9MICC</name>
<keyword evidence="1" id="KW-0378">Hydrolase</keyword>
<dbReference type="InterPro" id="IPR042001">
    <property type="entry name" value="Sortase_F"/>
</dbReference>
<dbReference type="KEGG" id="psul:AU252_16140"/>